<dbReference type="PROSITE" id="PS51257">
    <property type="entry name" value="PROKAR_LIPOPROTEIN"/>
    <property type="match status" value="1"/>
</dbReference>
<gene>
    <name evidence="1" type="ORF">ACFOS1_16895</name>
</gene>
<dbReference type="Pfam" id="PF07610">
    <property type="entry name" value="DUF1573"/>
    <property type="match status" value="1"/>
</dbReference>
<sequence length="155" mass="16555">MKKGILLIAAVGTMFFTSCKDSGSNASEKVKAENVDAAAARDSKATVYPELSFDETEFDFGNIPQGDPVEHVFTFTNTGQAPLVITNAKSTCGCTVPDYHKNESIEPGETGEVLVKYNGSGRGQVQKTVTISANTENGQEKIKIKAFVETPENAS</sequence>
<protein>
    <submittedName>
        <fullName evidence="1">DUF1573 domain-containing protein</fullName>
    </submittedName>
</protein>
<dbReference type="PANTHER" id="PTHR37833">
    <property type="entry name" value="LIPOPROTEIN-RELATED"/>
    <property type="match status" value="1"/>
</dbReference>
<dbReference type="EMBL" id="JBHSAS010000012">
    <property type="protein sequence ID" value="MFC4029103.1"/>
    <property type="molecule type" value="Genomic_DNA"/>
</dbReference>
<dbReference type="RefSeq" id="WP_290236818.1">
    <property type="nucleotide sequence ID" value="NZ_JAUFPZ010000002.1"/>
</dbReference>
<proteinExistence type="predicted"/>
<dbReference type="PANTHER" id="PTHR37833:SF1">
    <property type="entry name" value="SIGNAL PEPTIDE PROTEIN"/>
    <property type="match status" value="1"/>
</dbReference>
<accession>A0ABV8HAJ3</accession>
<dbReference type="Gene3D" id="2.60.40.10">
    <property type="entry name" value="Immunoglobulins"/>
    <property type="match status" value="1"/>
</dbReference>
<comment type="caution">
    <text evidence="1">The sequence shown here is derived from an EMBL/GenBank/DDBJ whole genome shotgun (WGS) entry which is preliminary data.</text>
</comment>
<keyword evidence="2" id="KW-1185">Reference proteome</keyword>
<dbReference type="InterPro" id="IPR011467">
    <property type="entry name" value="DUF1573"/>
</dbReference>
<organism evidence="1 2">
    <name type="scientific">Zunongwangia endophytica</name>
    <dbReference type="NCBI Taxonomy" id="1808945"/>
    <lineage>
        <taxon>Bacteria</taxon>
        <taxon>Pseudomonadati</taxon>
        <taxon>Bacteroidota</taxon>
        <taxon>Flavobacteriia</taxon>
        <taxon>Flavobacteriales</taxon>
        <taxon>Flavobacteriaceae</taxon>
        <taxon>Zunongwangia</taxon>
    </lineage>
</organism>
<name>A0ABV8HAJ3_9FLAO</name>
<evidence type="ECO:0000313" key="1">
    <source>
        <dbReference type="EMBL" id="MFC4029103.1"/>
    </source>
</evidence>
<reference evidence="2" key="1">
    <citation type="journal article" date="2019" name="Int. J. Syst. Evol. Microbiol.">
        <title>The Global Catalogue of Microorganisms (GCM) 10K type strain sequencing project: providing services to taxonomists for standard genome sequencing and annotation.</title>
        <authorList>
            <consortium name="The Broad Institute Genomics Platform"/>
            <consortium name="The Broad Institute Genome Sequencing Center for Infectious Disease"/>
            <person name="Wu L."/>
            <person name="Ma J."/>
        </authorList>
    </citation>
    <scope>NUCLEOTIDE SEQUENCE [LARGE SCALE GENOMIC DNA]</scope>
    <source>
        <strain evidence="2">CECT 9128</strain>
    </source>
</reference>
<dbReference type="InterPro" id="IPR013783">
    <property type="entry name" value="Ig-like_fold"/>
</dbReference>
<evidence type="ECO:0000313" key="2">
    <source>
        <dbReference type="Proteomes" id="UP001595793"/>
    </source>
</evidence>
<dbReference type="Proteomes" id="UP001595793">
    <property type="component" value="Unassembled WGS sequence"/>
</dbReference>